<dbReference type="PANTHER" id="PTHR32182">
    <property type="entry name" value="DNA REPLICATION AND REPAIR PROTEIN RECF"/>
    <property type="match status" value="1"/>
</dbReference>
<evidence type="ECO:0000256" key="6">
    <source>
        <dbReference type="ARBA" id="ARBA00022741"/>
    </source>
</evidence>
<evidence type="ECO:0000256" key="9">
    <source>
        <dbReference type="HAMAP-Rule" id="MF_00365"/>
    </source>
</evidence>
<evidence type="ECO:0000256" key="8">
    <source>
        <dbReference type="ARBA" id="ARBA00023125"/>
    </source>
</evidence>
<dbReference type="InterPro" id="IPR027417">
    <property type="entry name" value="P-loop_NTPase"/>
</dbReference>
<name>A0A1F4YES4_9BACT</name>
<dbReference type="GO" id="GO:0005524">
    <property type="term" value="F:ATP binding"/>
    <property type="evidence" value="ECO:0007669"/>
    <property type="project" value="UniProtKB-UniRule"/>
</dbReference>
<accession>A0A1F4YES4</accession>
<dbReference type="GO" id="GO:0006260">
    <property type="term" value="P:DNA replication"/>
    <property type="evidence" value="ECO:0007669"/>
    <property type="project" value="UniProtKB-UniRule"/>
</dbReference>
<dbReference type="PANTHER" id="PTHR32182:SF0">
    <property type="entry name" value="DNA REPLICATION AND REPAIR PROTEIN RECF"/>
    <property type="match status" value="1"/>
</dbReference>
<keyword evidence="6 9" id="KW-0547">Nucleotide-binding</keyword>
<evidence type="ECO:0000313" key="11">
    <source>
        <dbReference type="EMBL" id="OGC92461.1"/>
    </source>
</evidence>
<keyword evidence="9" id="KW-0234">DNA repair</keyword>
<dbReference type="HAMAP" id="MF_00365">
    <property type="entry name" value="RecF"/>
    <property type="match status" value="1"/>
</dbReference>
<dbReference type="SUPFAM" id="SSF52540">
    <property type="entry name" value="P-loop containing nucleoside triphosphate hydrolases"/>
    <property type="match status" value="1"/>
</dbReference>
<feature type="domain" description="RecF/RecN/SMC N-terminal" evidence="10">
    <location>
        <begin position="4"/>
        <end position="328"/>
    </location>
</feature>
<dbReference type="EMBL" id="MEXH01000015">
    <property type="protein sequence ID" value="OGC92461.1"/>
    <property type="molecule type" value="Genomic_DNA"/>
</dbReference>
<dbReference type="InterPro" id="IPR001238">
    <property type="entry name" value="DNA-binding_RecF"/>
</dbReference>
<sequence>MSSLNKISLRNFRSYEKADFQLGGRTLVLGENGSGKSNLVEAIYLLATGKSFRAERDAEMIRNDTEFSILNFQFRSIDRAPRANSSEIYDAQITVTDRKRFEINGVPRRQVDFVGLMRAVMFGPGDMELVTGSPSIRRRYLDFVISQADREYRRSLISYEKGVRQRNKLLDLIRDNLATRNQLYFWDKLLIKNGEYMSLKRGEFLAVTGFVYDKSVISESRLGQYEQEEVAAGATLVGPHRDDFILEYKSGRAGEYKRDVSKYGSRGEQRMAVWWLKQCEMKYLGGEPVLLLDDIFSELDHKHRGEVVEFVKKYPGQVVITSADEHLVPVEKDWTIIRM</sequence>
<feature type="binding site" evidence="9">
    <location>
        <begin position="30"/>
        <end position="37"/>
    </location>
    <ligand>
        <name>ATP</name>
        <dbReference type="ChEBI" id="CHEBI:30616"/>
    </ligand>
</feature>
<dbReference type="InterPro" id="IPR018078">
    <property type="entry name" value="DNA-binding_RecF_CS"/>
</dbReference>
<evidence type="ECO:0000256" key="3">
    <source>
        <dbReference type="ARBA" id="ARBA00020170"/>
    </source>
</evidence>
<organism evidence="11 12">
    <name type="scientific">Candidatus Amesbacteria bacterium RIFCSPHIGHO2_01_FULL_48_32b</name>
    <dbReference type="NCBI Taxonomy" id="1797253"/>
    <lineage>
        <taxon>Bacteria</taxon>
        <taxon>Candidatus Amesiibacteriota</taxon>
    </lineage>
</organism>
<keyword evidence="8 9" id="KW-0238">DNA-binding</keyword>
<dbReference type="AlphaFoldDB" id="A0A1F4YES4"/>
<dbReference type="Gene3D" id="1.20.1050.90">
    <property type="entry name" value="RecF/RecN/SMC, N-terminal domain"/>
    <property type="match status" value="2"/>
</dbReference>
<comment type="function">
    <text evidence="9">The RecF protein is involved in DNA metabolism; it is required for DNA replication and normal SOS inducibility. RecF binds preferentially to single-stranded, linear DNA. It also seems to bind ATP.</text>
</comment>
<comment type="subcellular location">
    <subcellularLocation>
        <location evidence="1 9">Cytoplasm</location>
    </subcellularLocation>
</comment>
<keyword evidence="5 9" id="KW-0235">DNA replication</keyword>
<keyword evidence="9" id="KW-0742">SOS response</keyword>
<evidence type="ECO:0000256" key="5">
    <source>
        <dbReference type="ARBA" id="ARBA00022705"/>
    </source>
</evidence>
<keyword evidence="7 9" id="KW-0067">ATP-binding</keyword>
<evidence type="ECO:0000256" key="7">
    <source>
        <dbReference type="ARBA" id="ARBA00022840"/>
    </source>
</evidence>
<dbReference type="PROSITE" id="PS00617">
    <property type="entry name" value="RECF_1"/>
    <property type="match status" value="1"/>
</dbReference>
<evidence type="ECO:0000256" key="1">
    <source>
        <dbReference type="ARBA" id="ARBA00004496"/>
    </source>
</evidence>
<protein>
    <recommendedName>
        <fullName evidence="3 9">DNA replication and repair protein RecF</fullName>
    </recommendedName>
</protein>
<proteinExistence type="inferred from homology"/>
<dbReference type="Pfam" id="PF02463">
    <property type="entry name" value="SMC_N"/>
    <property type="match status" value="1"/>
</dbReference>
<dbReference type="GO" id="GO:0005737">
    <property type="term" value="C:cytoplasm"/>
    <property type="evidence" value="ECO:0007669"/>
    <property type="project" value="UniProtKB-SubCell"/>
</dbReference>
<comment type="caution">
    <text evidence="11">The sequence shown here is derived from an EMBL/GenBank/DDBJ whole genome shotgun (WGS) entry which is preliminary data.</text>
</comment>
<evidence type="ECO:0000313" key="12">
    <source>
        <dbReference type="Proteomes" id="UP000178176"/>
    </source>
</evidence>
<reference evidence="11 12" key="1">
    <citation type="journal article" date="2016" name="Nat. Commun.">
        <title>Thousands of microbial genomes shed light on interconnected biogeochemical processes in an aquifer system.</title>
        <authorList>
            <person name="Anantharaman K."/>
            <person name="Brown C.T."/>
            <person name="Hug L.A."/>
            <person name="Sharon I."/>
            <person name="Castelle C.J."/>
            <person name="Probst A.J."/>
            <person name="Thomas B.C."/>
            <person name="Singh A."/>
            <person name="Wilkins M.J."/>
            <person name="Karaoz U."/>
            <person name="Brodie E.L."/>
            <person name="Williams K.H."/>
            <person name="Hubbard S.S."/>
            <person name="Banfield J.F."/>
        </authorList>
    </citation>
    <scope>NUCLEOTIDE SEQUENCE [LARGE SCALE GENOMIC DNA]</scope>
</reference>
<dbReference type="PROSITE" id="PS00618">
    <property type="entry name" value="RECF_2"/>
    <property type="match status" value="1"/>
</dbReference>
<evidence type="ECO:0000256" key="2">
    <source>
        <dbReference type="ARBA" id="ARBA00008016"/>
    </source>
</evidence>
<evidence type="ECO:0000256" key="4">
    <source>
        <dbReference type="ARBA" id="ARBA00022490"/>
    </source>
</evidence>
<dbReference type="GO" id="GO:0009432">
    <property type="term" value="P:SOS response"/>
    <property type="evidence" value="ECO:0007669"/>
    <property type="project" value="UniProtKB-UniRule"/>
</dbReference>
<dbReference type="Proteomes" id="UP000178176">
    <property type="component" value="Unassembled WGS sequence"/>
</dbReference>
<comment type="similarity">
    <text evidence="2 9">Belongs to the RecF family.</text>
</comment>
<dbReference type="InterPro" id="IPR042174">
    <property type="entry name" value="RecF_2"/>
</dbReference>
<dbReference type="InterPro" id="IPR003395">
    <property type="entry name" value="RecF/RecN/SMC_N"/>
</dbReference>
<dbReference type="Gene3D" id="3.40.50.300">
    <property type="entry name" value="P-loop containing nucleotide triphosphate hydrolases"/>
    <property type="match status" value="2"/>
</dbReference>
<dbReference type="GO" id="GO:0003697">
    <property type="term" value="F:single-stranded DNA binding"/>
    <property type="evidence" value="ECO:0007669"/>
    <property type="project" value="UniProtKB-UniRule"/>
</dbReference>
<keyword evidence="9" id="KW-0227">DNA damage</keyword>
<keyword evidence="4 9" id="KW-0963">Cytoplasm</keyword>
<gene>
    <name evidence="9" type="primary">recF</name>
    <name evidence="11" type="ORF">A2876_04165</name>
</gene>
<dbReference type="GO" id="GO:0000731">
    <property type="term" value="P:DNA synthesis involved in DNA repair"/>
    <property type="evidence" value="ECO:0007669"/>
    <property type="project" value="TreeGrafter"/>
</dbReference>
<evidence type="ECO:0000259" key="10">
    <source>
        <dbReference type="Pfam" id="PF02463"/>
    </source>
</evidence>
<dbReference type="GO" id="GO:0006302">
    <property type="term" value="P:double-strand break repair"/>
    <property type="evidence" value="ECO:0007669"/>
    <property type="project" value="TreeGrafter"/>
</dbReference>